<evidence type="ECO:0000313" key="3">
    <source>
        <dbReference type="Proteomes" id="UP000235388"/>
    </source>
</evidence>
<dbReference type="Proteomes" id="UP000235388">
    <property type="component" value="Unassembled WGS sequence"/>
</dbReference>
<evidence type="ECO:0000313" key="2">
    <source>
        <dbReference type="EMBL" id="PLW31699.1"/>
    </source>
</evidence>
<protein>
    <submittedName>
        <fullName evidence="2">Uncharacterized protein</fullName>
    </submittedName>
</protein>
<dbReference type="EMBL" id="PGCJ01000342">
    <property type="protein sequence ID" value="PLW31699.1"/>
    <property type="molecule type" value="Genomic_DNA"/>
</dbReference>
<keyword evidence="3" id="KW-1185">Reference proteome</keyword>
<gene>
    <name evidence="2" type="ORF">PCANC_24841</name>
</gene>
<comment type="caution">
    <text evidence="2">The sequence shown here is derived from an EMBL/GenBank/DDBJ whole genome shotgun (WGS) entry which is preliminary data.</text>
</comment>
<organism evidence="2 3">
    <name type="scientific">Puccinia coronata f. sp. avenae</name>
    <dbReference type="NCBI Taxonomy" id="200324"/>
    <lineage>
        <taxon>Eukaryota</taxon>
        <taxon>Fungi</taxon>
        <taxon>Dikarya</taxon>
        <taxon>Basidiomycota</taxon>
        <taxon>Pucciniomycotina</taxon>
        <taxon>Pucciniomycetes</taxon>
        <taxon>Pucciniales</taxon>
        <taxon>Pucciniaceae</taxon>
        <taxon>Puccinia</taxon>
    </lineage>
</organism>
<feature type="compositionally biased region" description="Pro residues" evidence="1">
    <location>
        <begin position="1"/>
        <end position="10"/>
    </location>
</feature>
<proteinExistence type="predicted"/>
<feature type="region of interest" description="Disordered" evidence="1">
    <location>
        <begin position="1"/>
        <end position="52"/>
    </location>
</feature>
<reference evidence="2 3" key="1">
    <citation type="submission" date="2017-11" db="EMBL/GenBank/DDBJ databases">
        <title>De novo assembly and phasing of dikaryotic genomes from two isolates of Puccinia coronata f. sp. avenae, the causal agent of oat crown rust.</title>
        <authorList>
            <person name="Miller M.E."/>
            <person name="Zhang Y."/>
            <person name="Omidvar V."/>
            <person name="Sperschneider J."/>
            <person name="Schwessinger B."/>
            <person name="Raley C."/>
            <person name="Palmer J.M."/>
            <person name="Garnica D."/>
            <person name="Upadhyaya N."/>
            <person name="Rathjen J."/>
            <person name="Taylor J.M."/>
            <person name="Park R.F."/>
            <person name="Dodds P.N."/>
            <person name="Hirsch C.D."/>
            <person name="Kianian S.F."/>
            <person name="Figueroa M."/>
        </authorList>
    </citation>
    <scope>NUCLEOTIDE SEQUENCE [LARGE SCALE GENOMIC DNA]</scope>
    <source>
        <strain evidence="2">12NC29</strain>
    </source>
</reference>
<accession>A0A2N5U1T0</accession>
<sequence>MISLEYPPPITTRSARGHTIGNLDEQRTTTPLAHGCHKKQRKSSSTELVVSPLNPCPSARASAKTSAGDMLPQISPFHQVPHPAIPSQNCDNVVCKANKVEAYIKILPPLVRGRSLLKSRQGSSGARTAVFDRWSDRHYPTKAPAGGSDMPVQSVAQDQPGPVGQICPTSWLSLQSDSVRPTTGRTRLFEQPCSTG</sequence>
<name>A0A2N5U1T0_9BASI</name>
<evidence type="ECO:0000256" key="1">
    <source>
        <dbReference type="SAM" id="MobiDB-lite"/>
    </source>
</evidence>
<feature type="region of interest" description="Disordered" evidence="1">
    <location>
        <begin position="137"/>
        <end position="161"/>
    </location>
</feature>
<dbReference type="AlphaFoldDB" id="A0A2N5U1T0"/>